<feature type="transmembrane region" description="Helical" evidence="2">
    <location>
        <begin position="83"/>
        <end position="104"/>
    </location>
</feature>
<dbReference type="EMBL" id="RIBY02001002">
    <property type="protein sequence ID" value="KAH9834290.1"/>
    <property type="molecule type" value="Genomic_DNA"/>
</dbReference>
<keyword evidence="2" id="KW-0812">Transmembrane</keyword>
<feature type="region of interest" description="Disordered" evidence="1">
    <location>
        <begin position="35"/>
        <end position="74"/>
    </location>
</feature>
<reference evidence="3 4" key="1">
    <citation type="journal article" date="2018" name="IMA Fungus">
        <title>IMA Genome-F 10: Nine draft genome sequences of Claviceps purpurea s.lat., including C. arundinis, C. humidiphila, and C. cf. spartinae, pseudomolecules for the pitch canker pathogen Fusarium circinatum, draft genome of Davidsoniella eucalypti, Grosmannia galeiformis, Quambalaria eucalypti, and Teratosphaeria destructans.</title>
        <authorList>
            <person name="Wingfield B.D."/>
            <person name="Liu M."/>
            <person name="Nguyen H.D."/>
            <person name="Lane F.A."/>
            <person name="Morgan S.W."/>
            <person name="De Vos L."/>
            <person name="Wilken P.M."/>
            <person name="Duong T.A."/>
            <person name="Aylward J."/>
            <person name="Coetzee M.P."/>
            <person name="Dadej K."/>
            <person name="De Beer Z.W."/>
            <person name="Findlay W."/>
            <person name="Havenga M."/>
            <person name="Kolarik M."/>
            <person name="Menzies J.G."/>
            <person name="Naidoo K."/>
            <person name="Pochopski O."/>
            <person name="Shoukouhi P."/>
            <person name="Santana Q.C."/>
            <person name="Seifert K.A."/>
            <person name="Soal N."/>
            <person name="Steenkamp E.T."/>
            <person name="Tatham C.T."/>
            <person name="van der Nest M.A."/>
            <person name="Wingfield M.J."/>
        </authorList>
    </citation>
    <scope>NUCLEOTIDE SEQUENCE [LARGE SCALE GENOMIC DNA]</scope>
    <source>
        <strain evidence="3">CMW44962</strain>
    </source>
</reference>
<accession>A0A9W7SW03</accession>
<gene>
    <name evidence="3" type="ORF">Tdes44962_MAKER08669</name>
</gene>
<keyword evidence="2" id="KW-1133">Transmembrane helix</keyword>
<proteinExistence type="predicted"/>
<feature type="compositionally biased region" description="Polar residues" evidence="1">
    <location>
        <begin position="236"/>
        <end position="245"/>
    </location>
</feature>
<evidence type="ECO:0000256" key="1">
    <source>
        <dbReference type="SAM" id="MobiDB-lite"/>
    </source>
</evidence>
<feature type="compositionally biased region" description="Low complexity" evidence="1">
    <location>
        <begin position="38"/>
        <end position="72"/>
    </location>
</feature>
<feature type="region of interest" description="Disordered" evidence="1">
    <location>
        <begin position="1"/>
        <end position="22"/>
    </location>
</feature>
<dbReference type="AlphaFoldDB" id="A0A9W7SW03"/>
<keyword evidence="4" id="KW-1185">Reference proteome</keyword>
<dbReference type="OrthoDB" id="5411141at2759"/>
<feature type="compositionally biased region" description="Polar residues" evidence="1">
    <location>
        <begin position="379"/>
        <end position="395"/>
    </location>
</feature>
<name>A0A9W7SW03_9PEZI</name>
<feature type="region of interest" description="Disordered" evidence="1">
    <location>
        <begin position="190"/>
        <end position="221"/>
    </location>
</feature>
<dbReference type="Proteomes" id="UP001138500">
    <property type="component" value="Unassembled WGS sequence"/>
</dbReference>
<feature type="region of interest" description="Disordered" evidence="1">
    <location>
        <begin position="236"/>
        <end position="308"/>
    </location>
</feature>
<evidence type="ECO:0000313" key="4">
    <source>
        <dbReference type="Proteomes" id="UP001138500"/>
    </source>
</evidence>
<evidence type="ECO:0000313" key="3">
    <source>
        <dbReference type="EMBL" id="KAH9834290.1"/>
    </source>
</evidence>
<feature type="region of interest" description="Disordered" evidence="1">
    <location>
        <begin position="379"/>
        <end position="420"/>
    </location>
</feature>
<keyword evidence="2" id="KW-0472">Membrane</keyword>
<organism evidence="3 4">
    <name type="scientific">Teratosphaeria destructans</name>
    <dbReference type="NCBI Taxonomy" id="418781"/>
    <lineage>
        <taxon>Eukaryota</taxon>
        <taxon>Fungi</taxon>
        <taxon>Dikarya</taxon>
        <taxon>Ascomycota</taxon>
        <taxon>Pezizomycotina</taxon>
        <taxon>Dothideomycetes</taxon>
        <taxon>Dothideomycetidae</taxon>
        <taxon>Mycosphaerellales</taxon>
        <taxon>Teratosphaeriaceae</taxon>
        <taxon>Teratosphaeria</taxon>
    </lineage>
</organism>
<sequence>MALASTPSGSTATPKITPSASYPSSFATSVVGAVSTQSTLTSRPTTSDRTSASATSSPAKSSPTSTTAASPSGHGLTHWQKQITIATIVIAGTLFVAMLLCILLRRRRGALRSGIQALRPFSSSTVLYAPPDQADRLTALPIYQQTRISVRSSIHNSQTSAAKWHKSSVPVPPEVAKRYHPQSPWVKSSWMTRSAAPKQPVTPTRDCDTETSFLMDASPPRCDSRLQTLEMARTNDSVVTPSSATRHAPGSVPRGMRVLVTGPSAGSAREGGDFASTPASPGSRQDMPDRWSWTNSNAPPTPRYAPSLRSSISSLPRFRTIKSWVLGQSARVIPEHPPPERPGTSASTRKPLLKNQASIPSLAPLAATSFTGHGRVGSISSIFQPNSGSTETTLGSPGPTHDFRPIVSTPSVEMRQQRAE</sequence>
<protein>
    <submittedName>
        <fullName evidence="3">Uncharacterized protein</fullName>
    </submittedName>
</protein>
<reference evidence="3 4" key="2">
    <citation type="journal article" date="2021" name="Curr. Genet.">
        <title>Genetic response to nitrogen starvation in the aggressive Eucalyptus foliar pathogen Teratosphaeria destructans.</title>
        <authorList>
            <person name="Havenga M."/>
            <person name="Wingfield B.D."/>
            <person name="Wingfield M.J."/>
            <person name="Dreyer L.L."/>
            <person name="Roets F."/>
            <person name="Aylward J."/>
        </authorList>
    </citation>
    <scope>NUCLEOTIDE SEQUENCE [LARGE SCALE GENOMIC DNA]</scope>
    <source>
        <strain evidence="3">CMW44962</strain>
    </source>
</reference>
<evidence type="ECO:0000256" key="2">
    <source>
        <dbReference type="SAM" id="Phobius"/>
    </source>
</evidence>
<comment type="caution">
    <text evidence="3">The sequence shown here is derived from an EMBL/GenBank/DDBJ whole genome shotgun (WGS) entry which is preliminary data.</text>
</comment>